<evidence type="ECO:0000313" key="2">
    <source>
        <dbReference type="Proteomes" id="UP000194873"/>
    </source>
</evidence>
<dbReference type="Proteomes" id="UP000194873">
    <property type="component" value="Unassembled WGS sequence"/>
</dbReference>
<dbReference type="AlphaFoldDB" id="A0A243W9G5"/>
<dbReference type="OrthoDB" id="875567at2"/>
<accession>A0A243W9G5</accession>
<gene>
    <name evidence="1" type="ORF">BXP70_20195</name>
</gene>
<dbReference type="RefSeq" id="WP_086595920.1">
    <property type="nucleotide sequence ID" value="NZ_MTSE01000013.1"/>
</dbReference>
<organism evidence="1 2">
    <name type="scientific">Hymenobacter crusticola</name>
    <dbReference type="NCBI Taxonomy" id="1770526"/>
    <lineage>
        <taxon>Bacteria</taxon>
        <taxon>Pseudomonadati</taxon>
        <taxon>Bacteroidota</taxon>
        <taxon>Cytophagia</taxon>
        <taxon>Cytophagales</taxon>
        <taxon>Hymenobacteraceae</taxon>
        <taxon>Hymenobacter</taxon>
    </lineage>
</organism>
<sequence length="374" mass="41272">MSSSPAANPADSFRQKTEAELRYLIQHPEFYHPDVVAAARRELHQRGFDTRPESTSAGTATEPEFADLPAERRWVAPALGLGLLVLALLGWHQYDASAPAARKAPKAAPAALKAVALRPVQTFDSLIITQVLRQKALLPATERADTTATRKYLLLARRYWAAENQAEDLYKQAIQNKTDDRFSGLLKMNSEQWRSLSYVLKYDHKLQPTMQKQLAVIAHAATLRAYMINEMAFQQAQGLPAFIPTTHTHRDSAFYLRQVLLGVPASHRRLTSLTPMDTPKRGDFPEGAQLVASLPEPKAGANPVYILNGKLFHSDPSSGAPPAEIRYLPTDSLGRILVVQPTAAVRYFGPQAHDGAVVVFTKGTLRFIASHPAD</sequence>
<dbReference type="EMBL" id="MTSE01000013">
    <property type="protein sequence ID" value="OUJ71944.1"/>
    <property type="molecule type" value="Genomic_DNA"/>
</dbReference>
<evidence type="ECO:0000313" key="1">
    <source>
        <dbReference type="EMBL" id="OUJ71944.1"/>
    </source>
</evidence>
<keyword evidence="2" id="KW-1185">Reference proteome</keyword>
<reference evidence="1 2" key="1">
    <citation type="submission" date="2017-01" db="EMBL/GenBank/DDBJ databases">
        <title>A new Hymenobacter.</title>
        <authorList>
            <person name="Liang Y."/>
            <person name="Feng F."/>
        </authorList>
    </citation>
    <scope>NUCLEOTIDE SEQUENCE [LARGE SCALE GENOMIC DNA]</scope>
    <source>
        <strain evidence="1">MIMBbqt21</strain>
    </source>
</reference>
<proteinExistence type="predicted"/>
<protein>
    <submittedName>
        <fullName evidence="1">Uncharacterized protein</fullName>
    </submittedName>
</protein>
<name>A0A243W9G5_9BACT</name>
<comment type="caution">
    <text evidence="1">The sequence shown here is derived from an EMBL/GenBank/DDBJ whole genome shotgun (WGS) entry which is preliminary data.</text>
</comment>